<name>A0A0F9VG59_9ZZZZ</name>
<dbReference type="EMBL" id="LAZR01000024">
    <property type="protein sequence ID" value="KKO04136.1"/>
    <property type="molecule type" value="Genomic_DNA"/>
</dbReference>
<gene>
    <name evidence="1" type="ORF">LCGC14_0090360</name>
</gene>
<protein>
    <recommendedName>
        <fullName evidence="2">DUF2835 domain-containing protein</fullName>
    </recommendedName>
</protein>
<dbReference type="AlphaFoldDB" id="A0A0F9VG59"/>
<reference evidence="1" key="1">
    <citation type="journal article" date="2015" name="Nature">
        <title>Complex archaea that bridge the gap between prokaryotes and eukaryotes.</title>
        <authorList>
            <person name="Spang A."/>
            <person name="Saw J.H."/>
            <person name="Jorgensen S.L."/>
            <person name="Zaremba-Niedzwiedzka K."/>
            <person name="Martijn J."/>
            <person name="Lind A.E."/>
            <person name="van Eijk R."/>
            <person name="Schleper C."/>
            <person name="Guy L."/>
            <person name="Ettema T.J."/>
        </authorList>
    </citation>
    <scope>NUCLEOTIDE SEQUENCE</scope>
</reference>
<dbReference type="InterPro" id="IPR021363">
    <property type="entry name" value="DUF2835"/>
</dbReference>
<evidence type="ECO:0008006" key="2">
    <source>
        <dbReference type="Google" id="ProtNLM"/>
    </source>
</evidence>
<dbReference type="Pfam" id="PF11197">
    <property type="entry name" value="DUF2835"/>
    <property type="match status" value="1"/>
</dbReference>
<sequence length="78" mass="8830">MQQLIIDLALPAERYLAWYQGRAERVSMYSRDGRRVSLPAHHLRPFLTHGGVHGSFLLSFTDEGKLLKLERLTGGTHG</sequence>
<proteinExistence type="predicted"/>
<accession>A0A0F9VG59</accession>
<comment type="caution">
    <text evidence="1">The sequence shown here is derived from an EMBL/GenBank/DDBJ whole genome shotgun (WGS) entry which is preliminary data.</text>
</comment>
<evidence type="ECO:0000313" key="1">
    <source>
        <dbReference type="EMBL" id="KKO04136.1"/>
    </source>
</evidence>
<organism evidence="1">
    <name type="scientific">marine sediment metagenome</name>
    <dbReference type="NCBI Taxonomy" id="412755"/>
    <lineage>
        <taxon>unclassified sequences</taxon>
        <taxon>metagenomes</taxon>
        <taxon>ecological metagenomes</taxon>
    </lineage>
</organism>